<dbReference type="GO" id="GO:0006265">
    <property type="term" value="P:DNA topological change"/>
    <property type="evidence" value="ECO:0007669"/>
    <property type="project" value="InterPro"/>
</dbReference>
<dbReference type="SMART" id="SM00437">
    <property type="entry name" value="TOP1Ac"/>
    <property type="match status" value="1"/>
</dbReference>
<evidence type="ECO:0000313" key="12">
    <source>
        <dbReference type="EMBL" id="MBO2029633.1"/>
    </source>
</evidence>
<dbReference type="InterPro" id="IPR023406">
    <property type="entry name" value="Topo_IA_AS"/>
</dbReference>
<evidence type="ECO:0000256" key="5">
    <source>
        <dbReference type="ARBA" id="ARBA00023125"/>
    </source>
</evidence>
<name>A0A939SVR7_KLEPN</name>
<dbReference type="InterPro" id="IPR003602">
    <property type="entry name" value="Topo_IA_DNA-bd_dom"/>
</dbReference>
<evidence type="ECO:0000256" key="9">
    <source>
        <dbReference type="ARBA" id="ARBA00032235"/>
    </source>
</evidence>
<dbReference type="EMBL" id="JAGETO010000171">
    <property type="protein sequence ID" value="MBO2029633.1"/>
    <property type="molecule type" value="Genomic_DNA"/>
</dbReference>
<evidence type="ECO:0000256" key="6">
    <source>
        <dbReference type="ARBA" id="ARBA00023235"/>
    </source>
</evidence>
<dbReference type="GO" id="GO:0003677">
    <property type="term" value="F:DNA binding"/>
    <property type="evidence" value="ECO:0007669"/>
    <property type="project" value="UniProtKB-KW"/>
</dbReference>
<sequence>MDEVLTTYSWRRRSVSRCSAVSINDLNPQAVERAINRLRANSEFVPSACRLARAAPTGCAGINMTRAYTCWGATGYQGCSVGRVDPVLGPVVRRDEEIENFVAKDFFDVKAHIVTPQEERFVATWVPSEASRTLPMKKGACCIVRWPSMVKRIEGQPAIVTGYNDKRDSEPAPLPFSLSALQIEAAKRSASAQNVLDICQKLYETHKLITYPRSDSRYSAGRALRWPPCGVECDCRPCGGPAAAAGSGSEIRNRCWDDKRSTRTMRLSQPPAAAVKLTDNEAKVYTLIARQYLMQFCPDAVFRKCQIDLEIANGKFVAKARFLAEAGWRTLLGSKERDEENDGTPLPVVNKAR</sequence>
<comment type="caution">
    <text evidence="12">The sequence shown here is derived from an EMBL/GenBank/DDBJ whole genome shotgun (WGS) entry which is preliminary data.</text>
</comment>
<dbReference type="GO" id="GO:0006310">
    <property type="term" value="P:DNA recombination"/>
    <property type="evidence" value="ECO:0007669"/>
    <property type="project" value="TreeGrafter"/>
</dbReference>
<keyword evidence="5" id="KW-0238">DNA-binding</keyword>
<dbReference type="GO" id="GO:0003917">
    <property type="term" value="F:DNA topoisomerase type I (single strand cut, ATP-independent) activity"/>
    <property type="evidence" value="ECO:0007669"/>
    <property type="project" value="UniProtKB-EC"/>
</dbReference>
<dbReference type="Proteomes" id="UP000664620">
    <property type="component" value="Unassembled WGS sequence"/>
</dbReference>
<dbReference type="PANTHER" id="PTHR11390:SF21">
    <property type="entry name" value="DNA TOPOISOMERASE 3-ALPHA"/>
    <property type="match status" value="1"/>
</dbReference>
<dbReference type="PROSITE" id="PS00396">
    <property type="entry name" value="TOPO_IA_1"/>
    <property type="match status" value="1"/>
</dbReference>
<keyword evidence="4" id="KW-0799">Topoisomerase</keyword>
<evidence type="ECO:0000256" key="4">
    <source>
        <dbReference type="ARBA" id="ARBA00023029"/>
    </source>
</evidence>
<dbReference type="InterPro" id="IPR013497">
    <property type="entry name" value="Topo_IA_cen"/>
</dbReference>
<dbReference type="InterPro" id="IPR013825">
    <property type="entry name" value="Topo_IA_cen_sub2"/>
</dbReference>
<dbReference type="InterPro" id="IPR003601">
    <property type="entry name" value="Topo_IA_2"/>
</dbReference>
<dbReference type="PANTHER" id="PTHR11390">
    <property type="entry name" value="PROKARYOTIC DNA TOPOISOMERASE"/>
    <property type="match status" value="1"/>
</dbReference>
<evidence type="ECO:0000313" key="13">
    <source>
        <dbReference type="Proteomes" id="UP000664620"/>
    </source>
</evidence>
<dbReference type="PROSITE" id="PS52039">
    <property type="entry name" value="TOPO_IA_2"/>
    <property type="match status" value="1"/>
</dbReference>
<dbReference type="AlphaFoldDB" id="A0A939SVR7"/>
<comment type="catalytic activity">
    <reaction evidence="1">
        <text>ATP-independent breakage of single-stranded DNA, followed by passage and rejoining.</text>
        <dbReference type="EC" id="5.6.2.1"/>
    </reaction>
</comment>
<dbReference type="Gene3D" id="1.10.290.10">
    <property type="entry name" value="Topoisomerase I, domain 4"/>
    <property type="match status" value="1"/>
</dbReference>
<dbReference type="InterPro" id="IPR000380">
    <property type="entry name" value="Topo_IA"/>
</dbReference>
<dbReference type="InterPro" id="IPR013824">
    <property type="entry name" value="Topo_IA_cen_sub1"/>
</dbReference>
<dbReference type="Gene3D" id="2.70.20.10">
    <property type="entry name" value="Topoisomerase I, domain 3"/>
    <property type="match status" value="1"/>
</dbReference>
<reference evidence="12" key="1">
    <citation type="submission" date="2021-03" db="EMBL/GenBank/DDBJ databases">
        <title>Molecular epidemiology and mechanisms of colistin and carbapenem resistance in Enterobacteriaceae from clinical isolates, the environment and porcine samples in Pretoria, South Africa.</title>
        <authorList>
            <person name="Bogoshi D."/>
            <person name="Mbelle N.M."/>
            <person name="Naidoo V."/>
            <person name="Osei Sekyere J."/>
        </authorList>
    </citation>
    <scope>NUCLEOTIDE SEQUENCE</scope>
    <source>
        <strain evidence="12">C034</strain>
    </source>
</reference>
<protein>
    <recommendedName>
        <fullName evidence="3">DNA topoisomerase</fullName>
        <ecNumber evidence="3">5.6.2.1</ecNumber>
    </recommendedName>
    <alternativeName>
        <fullName evidence="10">Omega-protein</fullName>
    </alternativeName>
    <alternativeName>
        <fullName evidence="9">Relaxing enzyme</fullName>
    </alternativeName>
    <alternativeName>
        <fullName evidence="7">Swivelase</fullName>
    </alternativeName>
    <alternativeName>
        <fullName evidence="8">Untwisting enzyme</fullName>
    </alternativeName>
</protein>
<organism evidence="12 13">
    <name type="scientific">Klebsiella pneumoniae</name>
    <dbReference type="NCBI Taxonomy" id="573"/>
    <lineage>
        <taxon>Bacteria</taxon>
        <taxon>Pseudomonadati</taxon>
        <taxon>Pseudomonadota</taxon>
        <taxon>Gammaproteobacteria</taxon>
        <taxon>Enterobacterales</taxon>
        <taxon>Enterobacteriaceae</taxon>
        <taxon>Klebsiella/Raoultella group</taxon>
        <taxon>Klebsiella</taxon>
        <taxon>Klebsiella pneumoniae complex</taxon>
    </lineage>
</organism>
<dbReference type="GO" id="GO:0006281">
    <property type="term" value="P:DNA repair"/>
    <property type="evidence" value="ECO:0007669"/>
    <property type="project" value="TreeGrafter"/>
</dbReference>
<evidence type="ECO:0000256" key="1">
    <source>
        <dbReference type="ARBA" id="ARBA00000213"/>
    </source>
</evidence>
<dbReference type="GO" id="GO:0043597">
    <property type="term" value="C:cytoplasmic replication fork"/>
    <property type="evidence" value="ECO:0007669"/>
    <property type="project" value="TreeGrafter"/>
</dbReference>
<evidence type="ECO:0000256" key="3">
    <source>
        <dbReference type="ARBA" id="ARBA00012891"/>
    </source>
</evidence>
<evidence type="ECO:0000256" key="10">
    <source>
        <dbReference type="ARBA" id="ARBA00032877"/>
    </source>
</evidence>
<proteinExistence type="inferred from homology"/>
<keyword evidence="6" id="KW-0413">Isomerase</keyword>
<dbReference type="EC" id="5.6.2.1" evidence="3"/>
<dbReference type="Gene3D" id="1.10.460.10">
    <property type="entry name" value="Topoisomerase I, domain 2"/>
    <property type="match status" value="1"/>
</dbReference>
<comment type="similarity">
    <text evidence="2">Belongs to the type IA topoisomerase family.</text>
</comment>
<evidence type="ECO:0000256" key="8">
    <source>
        <dbReference type="ARBA" id="ARBA00031985"/>
    </source>
</evidence>
<evidence type="ECO:0000259" key="11">
    <source>
        <dbReference type="PROSITE" id="PS52039"/>
    </source>
</evidence>
<dbReference type="PRINTS" id="PR00417">
    <property type="entry name" value="PRTPISMRASEI"/>
</dbReference>
<evidence type="ECO:0000256" key="7">
    <source>
        <dbReference type="ARBA" id="ARBA00030003"/>
    </source>
</evidence>
<dbReference type="InterPro" id="IPR023405">
    <property type="entry name" value="Topo_IA_core_domain"/>
</dbReference>
<evidence type="ECO:0000256" key="2">
    <source>
        <dbReference type="ARBA" id="ARBA00009446"/>
    </source>
</evidence>
<dbReference type="InterPro" id="IPR013826">
    <property type="entry name" value="Topo_IA_cen_sub3"/>
</dbReference>
<dbReference type="SUPFAM" id="SSF56712">
    <property type="entry name" value="Prokaryotic type I DNA topoisomerase"/>
    <property type="match status" value="1"/>
</dbReference>
<gene>
    <name evidence="12" type="ORF">J4734_25465</name>
</gene>
<dbReference type="Pfam" id="PF01131">
    <property type="entry name" value="Topoisom_bac"/>
    <property type="match status" value="1"/>
</dbReference>
<feature type="domain" description="Topo IA-type catalytic" evidence="11">
    <location>
        <begin position="43"/>
        <end position="353"/>
    </location>
</feature>
<dbReference type="SMART" id="SM00436">
    <property type="entry name" value="TOP1Bc"/>
    <property type="match status" value="1"/>
</dbReference>
<accession>A0A939SVR7</accession>